<dbReference type="GO" id="GO:0008017">
    <property type="term" value="F:microtubule binding"/>
    <property type="evidence" value="ECO:0007669"/>
    <property type="project" value="InterPro"/>
</dbReference>
<dbReference type="AlphaFoldDB" id="A0A2S2NCZ2"/>
<feature type="coiled-coil region" evidence="1">
    <location>
        <begin position="61"/>
        <end position="95"/>
    </location>
</feature>
<gene>
    <name evidence="2" type="primary">PRC1</name>
    <name evidence="2" type="ORF">g.82862</name>
</gene>
<dbReference type="Gene3D" id="1.20.58.1520">
    <property type="match status" value="1"/>
</dbReference>
<sequence>MPSATLLENIKSHLIDLKNTQIKRRSTFLEQKTKVELLLADLGEIPILQFDKMVLGDPNQFQLSKSNLDELQKLIKRLENQTENQKCMAMELRTKLNSLWDRLQIDVSYREHFVSTKKGFGKTVIQDLKVEVERCETLKKENIKQFIEKLRCELNDLWDRCHFGDRQRKQCQVYYSTEYNEDVMDILDIEVDNAKKFYNDNISIYHLIEEREHLWNKMIMMQEQANDPARLWQNRGGQLLKEEKERKIIQKELPRVERELKNQLQSYEQRENKTFYYRDERLIDFMERQWDELKSNKKNLQQTKSKIQTGIKPQTPLTATRSKRKIVATSSNQASKVRKIGMDHKAVVTK</sequence>
<dbReference type="GO" id="GO:0051256">
    <property type="term" value="P:mitotic spindle midzone assembly"/>
    <property type="evidence" value="ECO:0007669"/>
    <property type="project" value="TreeGrafter"/>
</dbReference>
<dbReference type="PANTHER" id="PTHR19321">
    <property type="entry name" value="PROTEIN REGULATOR OF CYTOKINESIS 1 PRC1-RELATED"/>
    <property type="match status" value="1"/>
</dbReference>
<organism evidence="2">
    <name type="scientific">Schizaphis graminum</name>
    <name type="common">Green bug aphid</name>
    <dbReference type="NCBI Taxonomy" id="13262"/>
    <lineage>
        <taxon>Eukaryota</taxon>
        <taxon>Metazoa</taxon>
        <taxon>Ecdysozoa</taxon>
        <taxon>Arthropoda</taxon>
        <taxon>Hexapoda</taxon>
        <taxon>Insecta</taxon>
        <taxon>Pterygota</taxon>
        <taxon>Neoptera</taxon>
        <taxon>Paraneoptera</taxon>
        <taxon>Hemiptera</taxon>
        <taxon>Sternorrhyncha</taxon>
        <taxon>Aphidomorpha</taxon>
        <taxon>Aphidoidea</taxon>
        <taxon>Aphididae</taxon>
        <taxon>Aphidini</taxon>
        <taxon>Schizaphis</taxon>
    </lineage>
</organism>
<feature type="coiled-coil region" evidence="1">
    <location>
        <begin position="239"/>
        <end position="303"/>
    </location>
</feature>
<accession>A0A2S2NCZ2</accession>
<proteinExistence type="predicted"/>
<name>A0A2S2NCZ2_SCHGA</name>
<dbReference type="InterPro" id="IPR007145">
    <property type="entry name" value="MAP65_Ase1_PRC1"/>
</dbReference>
<evidence type="ECO:0000313" key="2">
    <source>
        <dbReference type="EMBL" id="MBY15050.1"/>
    </source>
</evidence>
<dbReference type="GO" id="GO:1990023">
    <property type="term" value="C:mitotic spindle midzone"/>
    <property type="evidence" value="ECO:0007669"/>
    <property type="project" value="TreeGrafter"/>
</dbReference>
<dbReference type="EMBL" id="GGMR01002431">
    <property type="protein sequence ID" value="MBY15050.1"/>
    <property type="molecule type" value="Transcribed_RNA"/>
</dbReference>
<reference evidence="2" key="1">
    <citation type="submission" date="2018-04" db="EMBL/GenBank/DDBJ databases">
        <title>Transcriptome of Schizaphis graminum biotype I.</title>
        <authorList>
            <person name="Scully E.D."/>
            <person name="Geib S.M."/>
            <person name="Palmer N.A."/>
            <person name="Koch K."/>
            <person name="Bradshaw J."/>
            <person name="Heng-Moss T."/>
            <person name="Sarath G."/>
        </authorList>
    </citation>
    <scope>NUCLEOTIDE SEQUENCE</scope>
</reference>
<evidence type="ECO:0000256" key="1">
    <source>
        <dbReference type="SAM" id="Coils"/>
    </source>
</evidence>
<protein>
    <submittedName>
        <fullName evidence="2">Protein regulator of cytokinesis 1</fullName>
    </submittedName>
</protein>
<dbReference type="Pfam" id="PF03999">
    <property type="entry name" value="MAP65_ASE1"/>
    <property type="match status" value="1"/>
</dbReference>
<keyword evidence="1" id="KW-0175">Coiled coil</keyword>
<dbReference type="GO" id="GO:0005737">
    <property type="term" value="C:cytoplasm"/>
    <property type="evidence" value="ECO:0007669"/>
    <property type="project" value="TreeGrafter"/>
</dbReference>
<dbReference type="PANTHER" id="PTHR19321:SF41">
    <property type="entry name" value="FASCETTO-RELATED"/>
    <property type="match status" value="1"/>
</dbReference>